<sequence>MECSVIHHVVIVLLFLWVLSYLNRSHALFYFLSLVYLYLVHERYVMRLRKKLQFEERKQANQRRVLSDSESVRWLNHAMEKIWPICMEQIASQKILRPIIPWFLDKYRPWTAKKAVIQHLYLGRNPPLLTDIRVLRQSTGDDHLVLELGMNFLTADDMSAILAVKLRKRLGFGMWTKLHLTGMHVEGKVLIGVKFLRRWPFLGRLRVCFAEPPYFQMTVKPITTHGLDVAALPGIAGWLDKLLSVAFEQTLVEPNMLVVDMEKFVSPEPGENWFFVDEKEPVAHALVEVVEASDVKPSDLNGLADPYVKGQLGAYRFKTKILWKTLAPKWQEEFKIPICTWDSPNILNIEVQDKDRFTDDSLGDCSVNIAEFRGGQRNDMWLPLQNIKMGRLHLAITVLENEAKLNDDPFEGVTISKEDMWASFASDVTSKGSFSSVVSDKSPRVPDNMEPINIEGQEETGIWVHQPGTEVSQIWEPRKGKNRCLDNEIRGAGSVRSTASTSPNNESSSTDENQEGKSTMKSVGRGLKKIGLVFHRNGKKEECHHTGSIEEDIRSPRINLKALNQKDVGVKFIVEDRLSGPLTGRSPKGENFGSEDSQHKGHMKDVAKSILKHAEKSARHLKHAFSRKGSRKSRDDECSTVSEQDSECQHENSDDESAFSSVQDLGTPRTAKLEGKSVRAGEDDNVNTSANSKDDSKADISKNKETKINLANLETTYSDARNSFAGAKKVTTPKNRRIEKES</sequence>
<keyword evidence="5 7" id="KW-0472">Membrane</keyword>
<dbReference type="SMART" id="SM00239">
    <property type="entry name" value="C2"/>
    <property type="match status" value="1"/>
</dbReference>
<feature type="region of interest" description="Disordered" evidence="6">
    <location>
        <begin position="489"/>
        <end position="524"/>
    </location>
</feature>
<dbReference type="Pfam" id="PF00168">
    <property type="entry name" value="C2"/>
    <property type="match status" value="1"/>
</dbReference>
<dbReference type="SUPFAM" id="SSF49562">
    <property type="entry name" value="C2 domain (Calcium/lipid-binding domain, CaLB)"/>
    <property type="match status" value="1"/>
</dbReference>
<keyword evidence="11" id="KW-1185">Reference proteome</keyword>
<feature type="compositionally biased region" description="Polar residues" evidence="6">
    <location>
        <begin position="495"/>
        <end position="521"/>
    </location>
</feature>
<dbReference type="eggNOG" id="KOG1012">
    <property type="taxonomic scope" value="Eukaryota"/>
</dbReference>
<dbReference type="GO" id="GO:0016020">
    <property type="term" value="C:membrane"/>
    <property type="evidence" value="ECO:0007669"/>
    <property type="project" value="UniProtKB-SubCell"/>
</dbReference>
<feature type="domain" description="SMP-LTD" evidence="9">
    <location>
        <begin position="68"/>
        <end position="262"/>
    </location>
</feature>
<dbReference type="InterPro" id="IPR000008">
    <property type="entry name" value="C2_dom"/>
</dbReference>
<feature type="transmembrane region" description="Helical" evidence="7">
    <location>
        <begin position="5"/>
        <end position="22"/>
    </location>
</feature>
<reference evidence="11" key="1">
    <citation type="journal article" date="2011" name="Nat. Genet.">
        <title>The Arabidopsis lyrata genome sequence and the basis of rapid genome size change.</title>
        <authorList>
            <person name="Hu T.T."/>
            <person name="Pattyn P."/>
            <person name="Bakker E.G."/>
            <person name="Cao J."/>
            <person name="Cheng J.-F."/>
            <person name="Clark R.M."/>
            <person name="Fahlgren N."/>
            <person name="Fawcett J.A."/>
            <person name="Grimwood J."/>
            <person name="Gundlach H."/>
            <person name="Haberer G."/>
            <person name="Hollister J.D."/>
            <person name="Ossowski S."/>
            <person name="Ottilar R.P."/>
            <person name="Salamov A.A."/>
            <person name="Schneeberger K."/>
            <person name="Spannagl M."/>
            <person name="Wang X."/>
            <person name="Yang L."/>
            <person name="Nasrallah M.E."/>
            <person name="Bergelson J."/>
            <person name="Carrington J.C."/>
            <person name="Gaut B.S."/>
            <person name="Schmutz J."/>
            <person name="Mayer K.F.X."/>
            <person name="Van de Peer Y."/>
            <person name="Grigoriev I.V."/>
            <person name="Nordborg M."/>
            <person name="Weigel D."/>
            <person name="Guo Y.-L."/>
        </authorList>
    </citation>
    <scope>NUCLEOTIDE SEQUENCE [LARGE SCALE GENOMIC DNA]</scope>
    <source>
        <strain evidence="11">cv. MN47</strain>
    </source>
</reference>
<keyword evidence="2" id="KW-0813">Transport</keyword>
<feature type="region of interest" description="Disordered" evidence="6">
    <location>
        <begin position="579"/>
        <end position="603"/>
    </location>
</feature>
<name>D7L359_ARALL</name>
<evidence type="ECO:0000259" key="9">
    <source>
        <dbReference type="PROSITE" id="PS51847"/>
    </source>
</evidence>
<evidence type="ECO:0000256" key="5">
    <source>
        <dbReference type="ARBA" id="ARBA00023136"/>
    </source>
</evidence>
<dbReference type="InterPro" id="IPR031468">
    <property type="entry name" value="SMP_LBD"/>
</dbReference>
<dbReference type="Gene3D" id="2.60.40.150">
    <property type="entry name" value="C2 domain"/>
    <property type="match status" value="1"/>
</dbReference>
<dbReference type="STRING" id="81972.D7L359"/>
<evidence type="ECO:0000256" key="7">
    <source>
        <dbReference type="SAM" id="Phobius"/>
    </source>
</evidence>
<dbReference type="OrthoDB" id="270970at2759"/>
<dbReference type="GO" id="GO:0008289">
    <property type="term" value="F:lipid binding"/>
    <property type="evidence" value="ECO:0007669"/>
    <property type="project" value="UniProtKB-KW"/>
</dbReference>
<feature type="transmembrane region" description="Helical" evidence="7">
    <location>
        <begin position="28"/>
        <end position="45"/>
    </location>
</feature>
<evidence type="ECO:0000256" key="1">
    <source>
        <dbReference type="ARBA" id="ARBA00004370"/>
    </source>
</evidence>
<dbReference type="FunFam" id="2.60.40.150:FF:000242">
    <property type="entry name" value="Calcium-dependent lipid-binding (CaLB domain) family protein"/>
    <property type="match status" value="1"/>
</dbReference>
<keyword evidence="3" id="KW-0445">Lipid transport</keyword>
<organism evidence="11">
    <name type="scientific">Arabidopsis lyrata subsp. lyrata</name>
    <name type="common">Lyre-leaved rock-cress</name>
    <dbReference type="NCBI Taxonomy" id="81972"/>
    <lineage>
        <taxon>Eukaryota</taxon>
        <taxon>Viridiplantae</taxon>
        <taxon>Streptophyta</taxon>
        <taxon>Embryophyta</taxon>
        <taxon>Tracheophyta</taxon>
        <taxon>Spermatophyta</taxon>
        <taxon>Magnoliopsida</taxon>
        <taxon>eudicotyledons</taxon>
        <taxon>Gunneridae</taxon>
        <taxon>Pentapetalae</taxon>
        <taxon>rosids</taxon>
        <taxon>malvids</taxon>
        <taxon>Brassicales</taxon>
        <taxon>Brassicaceae</taxon>
        <taxon>Camelineae</taxon>
        <taxon>Arabidopsis</taxon>
    </lineage>
</organism>
<dbReference type="PANTHER" id="PTHR47042:SF3">
    <property type="entry name" value="CALCIUM-DEPENDENT LIPID-BINDING (CALB DOMAIN) FAMILY PROTEIN"/>
    <property type="match status" value="1"/>
</dbReference>
<evidence type="ECO:0000256" key="3">
    <source>
        <dbReference type="ARBA" id="ARBA00023055"/>
    </source>
</evidence>
<dbReference type="PANTHER" id="PTHR47042">
    <property type="entry name" value="C2 DOMAIN-CONTAINING PROTEIN-LIKE"/>
    <property type="match status" value="1"/>
</dbReference>
<evidence type="ECO:0000256" key="2">
    <source>
        <dbReference type="ARBA" id="ARBA00022448"/>
    </source>
</evidence>
<dbReference type="PROSITE" id="PS51847">
    <property type="entry name" value="SMP"/>
    <property type="match status" value="1"/>
</dbReference>
<feature type="domain" description="C2" evidence="8">
    <location>
        <begin position="268"/>
        <end position="382"/>
    </location>
</feature>
<feature type="compositionally biased region" description="Basic and acidic residues" evidence="6">
    <location>
        <begin position="692"/>
        <end position="704"/>
    </location>
</feature>
<keyword evidence="7" id="KW-1133">Transmembrane helix</keyword>
<gene>
    <name evidence="10" type="primary">NTMC2T6.2</name>
    <name evidence="10" type="ORF">ARALYDRAFT_478878</name>
</gene>
<evidence type="ECO:0000256" key="4">
    <source>
        <dbReference type="ARBA" id="ARBA00023121"/>
    </source>
</evidence>
<accession>D7L359</accession>
<evidence type="ECO:0000259" key="8">
    <source>
        <dbReference type="PROSITE" id="PS50004"/>
    </source>
</evidence>
<dbReference type="CDD" id="cd21669">
    <property type="entry name" value="SMP_SF"/>
    <property type="match status" value="1"/>
</dbReference>
<evidence type="ECO:0000256" key="6">
    <source>
        <dbReference type="SAM" id="MobiDB-lite"/>
    </source>
</evidence>
<keyword evidence="4" id="KW-0446">Lipid-binding</keyword>
<evidence type="ECO:0000313" key="11">
    <source>
        <dbReference type="Proteomes" id="UP000008694"/>
    </source>
</evidence>
<dbReference type="PROSITE" id="PS50004">
    <property type="entry name" value="C2"/>
    <property type="match status" value="1"/>
</dbReference>
<dbReference type="InterPro" id="IPR035892">
    <property type="entry name" value="C2_domain_sf"/>
</dbReference>
<evidence type="ECO:0000313" key="10">
    <source>
        <dbReference type="EMBL" id="EFH61309.1"/>
    </source>
</evidence>
<protein>
    <submittedName>
        <fullName evidence="10">Integral membrane single C2 domain protein</fullName>
    </submittedName>
</protein>
<feature type="region of interest" description="Disordered" evidence="6">
    <location>
        <begin position="616"/>
        <end position="704"/>
    </location>
</feature>
<comment type="subcellular location">
    <subcellularLocation>
        <location evidence="1">Membrane</location>
    </subcellularLocation>
</comment>
<dbReference type="HOGENOM" id="CLU_017566_0_0_1"/>
<dbReference type="GO" id="GO:0006869">
    <property type="term" value="P:lipid transport"/>
    <property type="evidence" value="ECO:0007669"/>
    <property type="project" value="UniProtKB-KW"/>
</dbReference>
<feature type="compositionally biased region" description="Basic residues" evidence="6">
    <location>
        <begin position="619"/>
        <end position="631"/>
    </location>
</feature>
<proteinExistence type="predicted"/>
<dbReference type="AlphaFoldDB" id="D7L359"/>
<dbReference type="EMBL" id="GL348715">
    <property type="protein sequence ID" value="EFH61309.1"/>
    <property type="molecule type" value="Genomic_DNA"/>
</dbReference>
<feature type="compositionally biased region" description="Basic and acidic residues" evidence="6">
    <location>
        <begin position="671"/>
        <end position="682"/>
    </location>
</feature>
<dbReference type="Proteomes" id="UP000008694">
    <property type="component" value="Unassembled WGS sequence"/>
</dbReference>
<dbReference type="InterPro" id="IPR052847">
    <property type="entry name" value="Ext_Synaptotagmin/KAHRP-like"/>
</dbReference>
<keyword evidence="7" id="KW-0812">Transmembrane</keyword>